<keyword evidence="9" id="KW-1185">Reference proteome</keyword>
<dbReference type="AlphaFoldDB" id="A0AAV2YWF6"/>
<dbReference type="EMBL" id="DAKRPA010000129">
    <property type="protein sequence ID" value="DAZ97641.1"/>
    <property type="molecule type" value="Genomic_DNA"/>
</dbReference>
<feature type="transmembrane region" description="Helical" evidence="7">
    <location>
        <begin position="75"/>
        <end position="93"/>
    </location>
</feature>
<reference evidence="8" key="2">
    <citation type="journal article" date="2023" name="Microbiol Resour">
        <title>Decontamination and Annotation of the Draft Genome Sequence of the Oomycete Lagenidium giganteum ARSEF 373.</title>
        <authorList>
            <person name="Morgan W.R."/>
            <person name="Tartar A."/>
        </authorList>
    </citation>
    <scope>NUCLEOTIDE SEQUENCE</scope>
    <source>
        <strain evidence="8">ARSEF 373</strain>
    </source>
</reference>
<evidence type="ECO:0000313" key="9">
    <source>
        <dbReference type="Proteomes" id="UP001146120"/>
    </source>
</evidence>
<keyword evidence="2 7" id="KW-0813">Transport</keyword>
<comment type="caution">
    <text evidence="8">The sequence shown here is derived from an EMBL/GenBank/DDBJ whole genome shotgun (WGS) entry which is preliminary data.</text>
</comment>
<dbReference type="Gene3D" id="1.10.3860.10">
    <property type="entry name" value="Sodium:dicarboxylate symporter"/>
    <property type="match status" value="1"/>
</dbReference>
<dbReference type="PANTHER" id="PTHR42865">
    <property type="entry name" value="PROTON/GLUTAMATE-ASPARTATE SYMPORTER"/>
    <property type="match status" value="1"/>
</dbReference>
<dbReference type="Proteomes" id="UP001146120">
    <property type="component" value="Unassembled WGS sequence"/>
</dbReference>
<feature type="transmembrane region" description="Helical" evidence="7">
    <location>
        <begin position="258"/>
        <end position="282"/>
    </location>
</feature>
<dbReference type="InterPro" id="IPR036458">
    <property type="entry name" value="Na:dicarbo_symporter_sf"/>
</dbReference>
<evidence type="ECO:0000256" key="1">
    <source>
        <dbReference type="ARBA" id="ARBA00004651"/>
    </source>
</evidence>
<dbReference type="InterPro" id="IPR001991">
    <property type="entry name" value="Na-dicarboxylate_symporter"/>
</dbReference>
<feature type="transmembrane region" description="Helical" evidence="7">
    <location>
        <begin position="344"/>
        <end position="367"/>
    </location>
</feature>
<feature type="transmembrane region" description="Helical" evidence="7">
    <location>
        <begin position="316"/>
        <end position="332"/>
    </location>
</feature>
<feature type="transmembrane region" description="Helical" evidence="7">
    <location>
        <begin position="113"/>
        <end position="137"/>
    </location>
</feature>
<comment type="subcellular location">
    <subcellularLocation>
        <location evidence="1">Cell membrane</location>
        <topology evidence="1">Multi-pass membrane protein</topology>
    </subcellularLocation>
    <subcellularLocation>
        <location evidence="7">Membrane</location>
        <topology evidence="7">Multi-pass membrane protein</topology>
    </subcellularLocation>
</comment>
<comment type="similarity">
    <text evidence="7">Belongs to the dicarboxylate/amino acid:cation symporter (DAACS) (TC 2.A.23) family.</text>
</comment>
<dbReference type="PANTHER" id="PTHR42865:SF7">
    <property type="entry name" value="PROTON_GLUTAMATE-ASPARTATE SYMPORTER"/>
    <property type="match status" value="1"/>
</dbReference>
<feature type="transmembrane region" description="Helical" evidence="7">
    <location>
        <begin position="373"/>
        <end position="397"/>
    </location>
</feature>
<dbReference type="FunFam" id="1.10.3860.10:FF:000013">
    <property type="entry name" value="Amino acid transporter"/>
    <property type="match status" value="1"/>
</dbReference>
<proteinExistence type="inferred from homology"/>
<evidence type="ECO:0000256" key="2">
    <source>
        <dbReference type="ARBA" id="ARBA00022448"/>
    </source>
</evidence>
<feature type="transmembrane region" description="Helical" evidence="7">
    <location>
        <begin position="477"/>
        <end position="501"/>
    </location>
</feature>
<dbReference type="GO" id="GO:0015293">
    <property type="term" value="F:symporter activity"/>
    <property type="evidence" value="ECO:0007669"/>
    <property type="project" value="UniProtKB-UniRule"/>
</dbReference>
<keyword evidence="6 7" id="KW-0472">Membrane</keyword>
<protein>
    <recommendedName>
        <fullName evidence="7">Amino acid transporter</fullName>
    </recommendedName>
</protein>
<organism evidence="8 9">
    <name type="scientific">Lagenidium giganteum</name>
    <dbReference type="NCBI Taxonomy" id="4803"/>
    <lineage>
        <taxon>Eukaryota</taxon>
        <taxon>Sar</taxon>
        <taxon>Stramenopiles</taxon>
        <taxon>Oomycota</taxon>
        <taxon>Peronosporomycetes</taxon>
        <taxon>Pythiales</taxon>
        <taxon>Pythiaceae</taxon>
    </lineage>
</organism>
<reference evidence="8" key="1">
    <citation type="submission" date="2022-11" db="EMBL/GenBank/DDBJ databases">
        <authorList>
            <person name="Morgan W.R."/>
            <person name="Tartar A."/>
        </authorList>
    </citation>
    <scope>NUCLEOTIDE SEQUENCE</scope>
    <source>
        <strain evidence="8">ARSEF 373</strain>
    </source>
</reference>
<keyword evidence="5 7" id="KW-1133">Transmembrane helix</keyword>
<evidence type="ECO:0000256" key="7">
    <source>
        <dbReference type="RuleBase" id="RU361216"/>
    </source>
</evidence>
<feature type="transmembrane region" description="Helical" evidence="7">
    <location>
        <begin position="451"/>
        <end position="471"/>
    </location>
</feature>
<dbReference type="Pfam" id="PF00375">
    <property type="entry name" value="SDF"/>
    <property type="match status" value="1"/>
</dbReference>
<keyword evidence="7" id="KW-0769">Symport</keyword>
<gene>
    <name evidence="8" type="ORF">N0F65_003959</name>
</gene>
<keyword evidence="4 7" id="KW-0812">Transmembrane</keyword>
<evidence type="ECO:0000256" key="3">
    <source>
        <dbReference type="ARBA" id="ARBA00022475"/>
    </source>
</evidence>
<accession>A0AAV2YWF6</accession>
<sequence length="561" mass="59922">MAQKNALNHLRRASRVDSTTVSEVSLPQYEYAGLETCHTKESQMKQPCVDYELPEGVGIKDMLTSSWDSKMHIRVWKIILAATVGVGVGVLLARFDAPKDLGKWVALPGQLFINALKCLVIPTVFCSIVTSIGDLTSAGKAASIGGRTVLYFTMASLTSSTIGTTFGAMFVFLFKAQTLISSNAIPIQVHLQCPNGNYLTSSADGVLECTATNGTGIESLLSMNDTSKLFTPTTVNYAKLTVTDQVFGILYDLIPSNIFTAFASGSTLSVISFALLFGAAVVRSATKTADGENVALLLITQVNIMLRALINTVIKFIPFAIISLIAGSMATYGSSRALLESVGFLILVLGAALLTLLFGVMGTALFVTTGRNIFSYLTHIVPAQIFIFGCASSIATLPMTIRCVDSTREVSHALSRFVLSVGATSNLNGTATYMPLACIFMAKVGGYEERLTPVTYVMLAFVGAIASYGVAPVPSSGLVMVITVWRTVFGMDVPPVFSLLVGADWILGRMRSIVNITNDTIIARIIADQCDETTLQQLNELDDELSTPCTPPSERPSALPL</sequence>
<evidence type="ECO:0000313" key="8">
    <source>
        <dbReference type="EMBL" id="DAZ97641.1"/>
    </source>
</evidence>
<name>A0AAV2YWF6_9STRA</name>
<dbReference type="GO" id="GO:0005886">
    <property type="term" value="C:plasma membrane"/>
    <property type="evidence" value="ECO:0007669"/>
    <property type="project" value="UniProtKB-SubCell"/>
</dbReference>
<evidence type="ECO:0000256" key="6">
    <source>
        <dbReference type="ARBA" id="ARBA00023136"/>
    </source>
</evidence>
<dbReference type="PRINTS" id="PR00173">
    <property type="entry name" value="EDTRNSPORT"/>
</dbReference>
<evidence type="ECO:0000256" key="4">
    <source>
        <dbReference type="ARBA" id="ARBA00022692"/>
    </source>
</evidence>
<evidence type="ECO:0000256" key="5">
    <source>
        <dbReference type="ARBA" id="ARBA00022989"/>
    </source>
</evidence>
<keyword evidence="3" id="KW-1003">Cell membrane</keyword>
<feature type="transmembrane region" description="Helical" evidence="7">
    <location>
        <begin position="149"/>
        <end position="174"/>
    </location>
</feature>
<dbReference type="SUPFAM" id="SSF118215">
    <property type="entry name" value="Proton glutamate symport protein"/>
    <property type="match status" value="1"/>
</dbReference>